<dbReference type="AlphaFoldDB" id="A0A9N8ZT15"/>
<accession>A0A9N8ZT15</accession>
<feature type="non-terminal residue" evidence="1">
    <location>
        <position position="70"/>
    </location>
</feature>
<sequence>MTIVIDIENAYLSGVQVENCLLFARRKSSFVDRSRGKGNRKDDIENDGDVQEIYLMMLLSDSILANSTEK</sequence>
<reference evidence="1" key="1">
    <citation type="submission" date="2021-06" db="EMBL/GenBank/DDBJ databases">
        <authorList>
            <person name="Kallberg Y."/>
            <person name="Tangrot J."/>
            <person name="Rosling A."/>
        </authorList>
    </citation>
    <scope>NUCLEOTIDE SEQUENCE</scope>
    <source>
        <strain evidence="1">FL966</strain>
    </source>
</reference>
<keyword evidence="2" id="KW-1185">Reference proteome</keyword>
<gene>
    <name evidence="1" type="ORF">CPELLU_LOCUS2740</name>
</gene>
<dbReference type="Proteomes" id="UP000789759">
    <property type="component" value="Unassembled WGS sequence"/>
</dbReference>
<protein>
    <submittedName>
        <fullName evidence="1">2914_t:CDS:1</fullName>
    </submittedName>
</protein>
<comment type="caution">
    <text evidence="1">The sequence shown here is derived from an EMBL/GenBank/DDBJ whole genome shotgun (WGS) entry which is preliminary data.</text>
</comment>
<evidence type="ECO:0000313" key="2">
    <source>
        <dbReference type="Proteomes" id="UP000789759"/>
    </source>
</evidence>
<proteinExistence type="predicted"/>
<evidence type="ECO:0000313" key="1">
    <source>
        <dbReference type="EMBL" id="CAG8507243.1"/>
    </source>
</evidence>
<dbReference type="EMBL" id="CAJVQA010001229">
    <property type="protein sequence ID" value="CAG8507243.1"/>
    <property type="molecule type" value="Genomic_DNA"/>
</dbReference>
<organism evidence="1 2">
    <name type="scientific">Cetraspora pellucida</name>
    <dbReference type="NCBI Taxonomy" id="1433469"/>
    <lineage>
        <taxon>Eukaryota</taxon>
        <taxon>Fungi</taxon>
        <taxon>Fungi incertae sedis</taxon>
        <taxon>Mucoromycota</taxon>
        <taxon>Glomeromycotina</taxon>
        <taxon>Glomeromycetes</taxon>
        <taxon>Diversisporales</taxon>
        <taxon>Gigasporaceae</taxon>
        <taxon>Cetraspora</taxon>
    </lineage>
</organism>
<name>A0A9N8ZT15_9GLOM</name>